<name>A0A845UD63_9PROT</name>
<proteinExistence type="predicted"/>
<gene>
    <name evidence="2" type="ORF">GL267_04000</name>
</gene>
<organism evidence="2">
    <name type="scientific">Acidithiobacillus ferrianus</name>
    <dbReference type="NCBI Taxonomy" id="2678518"/>
    <lineage>
        <taxon>Bacteria</taxon>
        <taxon>Pseudomonadati</taxon>
        <taxon>Pseudomonadota</taxon>
        <taxon>Acidithiobacillia</taxon>
        <taxon>Acidithiobacillales</taxon>
        <taxon>Acidithiobacillaceae</taxon>
        <taxon>Acidithiobacillus</taxon>
    </lineage>
</organism>
<dbReference type="EMBL" id="WNJL01000016">
    <property type="protein sequence ID" value="NDU41834.1"/>
    <property type="molecule type" value="Genomic_DNA"/>
</dbReference>
<evidence type="ECO:0000313" key="2">
    <source>
        <dbReference type="EMBL" id="NDU41834.1"/>
    </source>
</evidence>
<feature type="chain" id="PRO_5032779674" evidence="1">
    <location>
        <begin position="28"/>
        <end position="163"/>
    </location>
</feature>
<comment type="caution">
    <text evidence="2">The sequence shown here is derived from an EMBL/GenBank/DDBJ whole genome shotgun (WGS) entry which is preliminary data.</text>
</comment>
<keyword evidence="1" id="KW-0732">Signal</keyword>
<sequence>MNQMLPRFLAVFLFSSSLLSQSLTASATVKITGIWQWGWHKMIFNGVQTYSPGGTLRIKQSGKLIHFQLSLTAGPPGSNMGLLDGTFMLHGAKGIYKDNHNKCIIYFTFLESKSAIKLRQTNRYRPDSYPCNFGYGVFADGIYKRVSTENPSLLGIGGPYSHK</sequence>
<reference evidence="2" key="1">
    <citation type="submission" date="2019-11" db="EMBL/GenBank/DDBJ databases">
        <title>Acidithiobacillus ferrianus sp. nov.: a facultatively anaerobic and extremely acidophilic chemolithoautotroph.</title>
        <authorList>
            <person name="Norris P.R."/>
            <person name="Falagan C."/>
            <person name="Moya-Beltran A."/>
            <person name="Castro M."/>
            <person name="Quatrini R."/>
            <person name="Johnson D.B."/>
        </authorList>
    </citation>
    <scope>NUCLEOTIDE SEQUENCE [LARGE SCALE GENOMIC DNA]</scope>
    <source>
        <strain evidence="2">MG</strain>
    </source>
</reference>
<feature type="signal peptide" evidence="1">
    <location>
        <begin position="1"/>
        <end position="27"/>
    </location>
</feature>
<dbReference type="AlphaFoldDB" id="A0A845UD63"/>
<protein>
    <submittedName>
        <fullName evidence="2">Uncharacterized protein</fullName>
    </submittedName>
</protein>
<evidence type="ECO:0000256" key="1">
    <source>
        <dbReference type="SAM" id="SignalP"/>
    </source>
</evidence>
<accession>A0A845UD63</accession>
<dbReference type="RefSeq" id="WP_163096787.1">
    <property type="nucleotide sequence ID" value="NZ_CP127523.1"/>
</dbReference>